<dbReference type="Pfam" id="PF07177">
    <property type="entry name" value="Neuralized"/>
    <property type="match status" value="3"/>
</dbReference>
<dbReference type="EC" id="2.3.2.27" evidence="6"/>
<dbReference type="PANTHER" id="PTHR12429:SF6">
    <property type="entry name" value="PROTEIN NEURALIZED"/>
    <property type="match status" value="1"/>
</dbReference>
<feature type="domain" description="NHR" evidence="5">
    <location>
        <begin position="197"/>
        <end position="348"/>
    </location>
</feature>
<gene>
    <name evidence="6" type="ORF">MCOR_4860</name>
</gene>
<dbReference type="PANTHER" id="PTHR12429">
    <property type="entry name" value="NEURALIZED"/>
    <property type="match status" value="1"/>
</dbReference>
<proteinExistence type="predicted"/>
<name>A0A6J8A963_MYTCO</name>
<keyword evidence="6" id="KW-0012">Acyltransferase</keyword>
<dbReference type="GO" id="GO:0008270">
    <property type="term" value="F:zinc ion binding"/>
    <property type="evidence" value="ECO:0007669"/>
    <property type="project" value="UniProtKB-KW"/>
</dbReference>
<evidence type="ECO:0000256" key="4">
    <source>
        <dbReference type="ARBA" id="ARBA00022833"/>
    </source>
</evidence>
<sequence length="532" mass="60691">MFAKVKLLAQVSVKTGHLGLNSDRNDSTHESRIKFHKCHSCNVRLNYNKTKAYRDDGFTDAVCFSNRPIAVNEKINVRLIEITNEWDGALRFGFTNQDPAVTDDIIYSLPLGHGADICAYVLFDEYAHKNKILHYWFESNGCLIYNVDNEPVRVMNSNIKADVPLWAVIDLYGKTVGIEFVSKGLDGDRNDSTHESLIKFHKCHSCNVRLNYNKTKAYRNDGFTDAVCFSNRPIAVYEKINVRLIEITNEWDGALRFGFTNQDPAVTDDIICSLPLGHGADICGYVLFDEHAHKNKILHYWFESNGCLIYNVDNEPVRVMNSKIKADVPLWAVIDLYGKTVGIEFVSKGLKSKPYHSYAENILHFNDVHGGNVILSSKKSKARRIGGFEDAVCFSNRPIVLNEKMYVRLKKISNELNGALKFGFTSHYPALNLDFICTVPLGYRTHSWIDELFGKDVQTNNTLQFWFESNGSLMYNVNNGPITVRNYKVNTDVLLWAVIDMYGKTVEIEMVTQSELRRLTLTLDKPLSRFYH</sequence>
<evidence type="ECO:0000256" key="1">
    <source>
        <dbReference type="ARBA" id="ARBA00022723"/>
    </source>
</evidence>
<dbReference type="InterPro" id="IPR043136">
    <property type="entry name" value="B30.2/SPRY_sf"/>
</dbReference>
<feature type="domain" description="NHR" evidence="5">
    <location>
        <begin position="32"/>
        <end position="183"/>
    </location>
</feature>
<dbReference type="InterPro" id="IPR006573">
    <property type="entry name" value="NHR_dom"/>
</dbReference>
<organism evidence="6 7">
    <name type="scientific">Mytilus coruscus</name>
    <name type="common">Sea mussel</name>
    <dbReference type="NCBI Taxonomy" id="42192"/>
    <lineage>
        <taxon>Eukaryota</taxon>
        <taxon>Metazoa</taxon>
        <taxon>Spiralia</taxon>
        <taxon>Lophotrochozoa</taxon>
        <taxon>Mollusca</taxon>
        <taxon>Bivalvia</taxon>
        <taxon>Autobranchia</taxon>
        <taxon>Pteriomorphia</taxon>
        <taxon>Mytilida</taxon>
        <taxon>Mytiloidea</taxon>
        <taxon>Mytilidae</taxon>
        <taxon>Mytilinae</taxon>
        <taxon>Mytilus</taxon>
    </lineage>
</organism>
<dbReference type="PROSITE" id="PS51065">
    <property type="entry name" value="NHR"/>
    <property type="match status" value="3"/>
</dbReference>
<evidence type="ECO:0000313" key="7">
    <source>
        <dbReference type="Proteomes" id="UP000507470"/>
    </source>
</evidence>
<keyword evidence="4" id="KW-0862">Zinc</keyword>
<dbReference type="OrthoDB" id="6078042at2759"/>
<keyword evidence="6" id="KW-0808">Transferase</keyword>
<reference evidence="6 7" key="1">
    <citation type="submission" date="2020-06" db="EMBL/GenBank/DDBJ databases">
        <authorList>
            <person name="Li R."/>
            <person name="Bekaert M."/>
        </authorList>
    </citation>
    <scope>NUCLEOTIDE SEQUENCE [LARGE SCALE GENOMIC DNA]</scope>
    <source>
        <strain evidence="7">wild</strain>
    </source>
</reference>
<dbReference type="Gene3D" id="2.60.120.920">
    <property type="match status" value="3"/>
</dbReference>
<keyword evidence="2" id="KW-0677">Repeat</keyword>
<dbReference type="AlphaFoldDB" id="A0A6J8A963"/>
<evidence type="ECO:0000313" key="6">
    <source>
        <dbReference type="EMBL" id="CAC5363418.1"/>
    </source>
</evidence>
<protein>
    <submittedName>
        <fullName evidence="6">NEUR</fullName>
        <ecNumber evidence="6">2.3.2.27</ecNumber>
    </submittedName>
</protein>
<evidence type="ECO:0000256" key="3">
    <source>
        <dbReference type="ARBA" id="ARBA00022771"/>
    </source>
</evidence>
<dbReference type="FunFam" id="2.60.120.920:FF:000005">
    <property type="entry name" value="Putative E3 ubiquitin-protein ligase NEURL1B"/>
    <property type="match status" value="2"/>
</dbReference>
<keyword evidence="3" id="KW-0863">Zinc-finger</keyword>
<evidence type="ECO:0000259" key="5">
    <source>
        <dbReference type="PROSITE" id="PS51065"/>
    </source>
</evidence>
<accession>A0A6J8A963</accession>
<keyword evidence="1" id="KW-0479">Metal-binding</keyword>
<dbReference type="Proteomes" id="UP000507470">
    <property type="component" value="Unassembled WGS sequence"/>
</dbReference>
<keyword evidence="7" id="KW-1185">Reference proteome</keyword>
<evidence type="ECO:0000256" key="2">
    <source>
        <dbReference type="ARBA" id="ARBA00022737"/>
    </source>
</evidence>
<dbReference type="GO" id="GO:0061630">
    <property type="term" value="F:ubiquitin protein ligase activity"/>
    <property type="evidence" value="ECO:0007669"/>
    <property type="project" value="UniProtKB-EC"/>
</dbReference>
<dbReference type="InterPro" id="IPR037962">
    <property type="entry name" value="Neuralized"/>
</dbReference>
<dbReference type="EMBL" id="CACVKT020000843">
    <property type="protein sequence ID" value="CAC5363418.1"/>
    <property type="molecule type" value="Genomic_DNA"/>
</dbReference>
<dbReference type="SMART" id="SM00588">
    <property type="entry name" value="NEUZ"/>
    <property type="match status" value="3"/>
</dbReference>
<feature type="domain" description="NHR" evidence="5">
    <location>
        <begin position="362"/>
        <end position="513"/>
    </location>
</feature>